<dbReference type="RefSeq" id="WP_004804273.1">
    <property type="nucleotide sequence ID" value="NZ_CP117042.1"/>
</dbReference>
<dbReference type="Pfam" id="PF00561">
    <property type="entry name" value="Abhydrolase_1"/>
    <property type="match status" value="1"/>
</dbReference>
<evidence type="ECO:0000313" key="2">
    <source>
        <dbReference type="EMBL" id="PRT69900.1"/>
    </source>
</evidence>
<dbReference type="Proteomes" id="UP000238573">
    <property type="component" value="Unassembled WGS sequence"/>
</dbReference>
<proteinExistence type="predicted"/>
<comment type="caution">
    <text evidence="2">The sequence shown here is derived from an EMBL/GenBank/DDBJ whole genome shotgun (WGS) entry which is preliminary data.</text>
</comment>
<feature type="domain" description="AB hydrolase-1" evidence="1">
    <location>
        <begin position="15"/>
        <end position="122"/>
    </location>
</feature>
<dbReference type="InterPro" id="IPR029058">
    <property type="entry name" value="AB_hydrolase_fold"/>
</dbReference>
<dbReference type="AlphaFoldDB" id="A0A2T0G1F7"/>
<dbReference type="SUPFAM" id="SSF53474">
    <property type="entry name" value="alpha/beta-Hydrolases"/>
    <property type="match status" value="1"/>
</dbReference>
<dbReference type="GO" id="GO:0016787">
    <property type="term" value="F:hydrolase activity"/>
    <property type="evidence" value="ECO:0007669"/>
    <property type="project" value="UniProtKB-KW"/>
</dbReference>
<dbReference type="InterPro" id="IPR000073">
    <property type="entry name" value="AB_hydrolase_1"/>
</dbReference>
<reference evidence="2 3" key="1">
    <citation type="journal article" date="1993" name="J. Dent. Res.">
        <title>The isolation and characterization of milleri group streptococci from dental periapical abscesses.</title>
        <authorList>
            <person name="Fisher L.E."/>
            <person name="Russell R.R."/>
        </authorList>
    </citation>
    <scope>NUCLEOTIDE SEQUENCE [LARGE SCALE GENOMIC DNA]</scope>
    <source>
        <strain evidence="2 3">OUP21</strain>
    </source>
</reference>
<protein>
    <submittedName>
        <fullName evidence="2">Alpha/beta hydrolase</fullName>
    </submittedName>
</protein>
<dbReference type="EMBL" id="PVSZ01000013">
    <property type="protein sequence ID" value="PRT69900.1"/>
    <property type="molecule type" value="Genomic_DNA"/>
</dbReference>
<keyword evidence="2" id="KW-0378">Hydrolase</keyword>
<dbReference type="Gene3D" id="3.40.50.1820">
    <property type="entry name" value="alpha/beta hydrolase"/>
    <property type="match status" value="1"/>
</dbReference>
<accession>A0A2T0G1F7</accession>
<organism evidence="2 3">
    <name type="scientific">Streptococcus anginosus</name>
    <dbReference type="NCBI Taxonomy" id="1328"/>
    <lineage>
        <taxon>Bacteria</taxon>
        <taxon>Bacillati</taxon>
        <taxon>Bacillota</taxon>
        <taxon>Bacilli</taxon>
        <taxon>Lactobacillales</taxon>
        <taxon>Streptococcaceae</taxon>
        <taxon>Streptococcus</taxon>
        <taxon>Streptococcus anginosus group</taxon>
    </lineage>
</organism>
<name>A0A2T0G1F7_STRAP</name>
<sequence>MNIHEFGADKNKIIVLIHPSLVMWDYFEYILSILKEEYHIIVPALPGYDEENPNENFTSVEEIADNLLGWLKEHKIEKVDLLYGCSMGGSIALKMFSNHGIKIRNIICDGAITPYQLPWIVTRMIAIRDFLMISIGKIGGLKLLEKSFSTDEYSEEELKYVAKVLNFISYKTIWRTFESCNNYVMPKNVSEHSGRIQYWYGDKESKARAWDIKYMKTYFPNTEFIKFENMGHGSMASLYPVKMANQFRDLMEVKK</sequence>
<evidence type="ECO:0000313" key="3">
    <source>
        <dbReference type="Proteomes" id="UP000238573"/>
    </source>
</evidence>
<evidence type="ECO:0000259" key="1">
    <source>
        <dbReference type="Pfam" id="PF00561"/>
    </source>
</evidence>
<gene>
    <name evidence="2" type="ORF">C6A27_06290</name>
</gene>